<dbReference type="Proteomes" id="UP000002058">
    <property type="component" value="Unassembled WGS sequence"/>
</dbReference>
<dbReference type="PANTHER" id="PTHR34414:SF1">
    <property type="entry name" value="SUBTILISIN-LIKE SERINE PROTEASE"/>
    <property type="match status" value="1"/>
</dbReference>
<feature type="transmembrane region" description="Helical" evidence="1">
    <location>
        <begin position="293"/>
        <end position="317"/>
    </location>
</feature>
<dbReference type="HOGENOM" id="CLU_043687_1_1_1"/>
<dbReference type="STRING" id="336963.C4JDB8"/>
<dbReference type="OrthoDB" id="5086500at2759"/>
<keyword evidence="1" id="KW-0472">Membrane</keyword>
<keyword evidence="1" id="KW-1133">Transmembrane helix</keyword>
<keyword evidence="1" id="KW-0812">Transmembrane</keyword>
<proteinExistence type="predicted"/>
<dbReference type="InterPro" id="IPR046536">
    <property type="entry name" value="DUF6601"/>
</dbReference>
<organism evidence="2 3">
    <name type="scientific">Uncinocarpus reesii (strain UAMH 1704)</name>
    <dbReference type="NCBI Taxonomy" id="336963"/>
    <lineage>
        <taxon>Eukaryota</taxon>
        <taxon>Fungi</taxon>
        <taxon>Dikarya</taxon>
        <taxon>Ascomycota</taxon>
        <taxon>Pezizomycotina</taxon>
        <taxon>Eurotiomycetes</taxon>
        <taxon>Eurotiomycetidae</taxon>
        <taxon>Onygenales</taxon>
        <taxon>Onygenaceae</taxon>
        <taxon>Uncinocarpus</taxon>
    </lineage>
</organism>
<sequence length="348" mass="39356">MNEPPFAQEDELYPKLYISQSPLSIHRRPVATTSKPETAIDGLPGQPRIGLHDIELASYLQAELITADLNKLAPHLWLVAKQDSAHISSLTHQIVRGRQIIITENPGLHLVWIYDRVYIKPIPKYLLSHAFWGFYLCGVDSPIRPDARQQLVQAALGFLRSYFYLVQHKSDFSIATNDDHRLIPKSISYSEFVSFIKAFDGKRIGDDIVSPRYAFGELRLSRLNLCSKVFLRRISYHKIHGQYGEHLAQFYGPILFIFGIFSVLLSAMQVALAVQAMGTSSRSWLTFAQVSRWFSVFTIICSAILALVPVVSLLVLLTRETVFALTKLYEKRTALKAAGEKRHGKSVV</sequence>
<dbReference type="Pfam" id="PF20246">
    <property type="entry name" value="DUF6601"/>
    <property type="match status" value="1"/>
</dbReference>
<evidence type="ECO:0008006" key="4">
    <source>
        <dbReference type="Google" id="ProtNLM"/>
    </source>
</evidence>
<dbReference type="OMA" id="WYYERIY"/>
<dbReference type="InParanoid" id="C4JDB8"/>
<dbReference type="AlphaFoldDB" id="C4JDB8"/>
<evidence type="ECO:0000313" key="3">
    <source>
        <dbReference type="Proteomes" id="UP000002058"/>
    </source>
</evidence>
<feature type="transmembrane region" description="Helical" evidence="1">
    <location>
        <begin position="250"/>
        <end position="273"/>
    </location>
</feature>
<keyword evidence="3" id="KW-1185">Reference proteome</keyword>
<dbReference type="KEGG" id="ure:UREG_00354"/>
<dbReference type="eggNOG" id="ENOG502SI3A">
    <property type="taxonomic scope" value="Eukaryota"/>
</dbReference>
<evidence type="ECO:0000256" key="1">
    <source>
        <dbReference type="SAM" id="Phobius"/>
    </source>
</evidence>
<dbReference type="GeneID" id="8439111"/>
<reference evidence="3" key="1">
    <citation type="journal article" date="2009" name="Genome Res.">
        <title>Comparative genomic analyses of the human fungal pathogens Coccidioides and their relatives.</title>
        <authorList>
            <person name="Sharpton T.J."/>
            <person name="Stajich J.E."/>
            <person name="Rounsley S.D."/>
            <person name="Gardner M.J."/>
            <person name="Wortman J.R."/>
            <person name="Jordar V.S."/>
            <person name="Maiti R."/>
            <person name="Kodira C.D."/>
            <person name="Neafsey D.E."/>
            <person name="Zeng Q."/>
            <person name="Hung C.-Y."/>
            <person name="McMahan C."/>
            <person name="Muszewska A."/>
            <person name="Grynberg M."/>
            <person name="Mandel M.A."/>
            <person name="Kellner E.M."/>
            <person name="Barker B.M."/>
            <person name="Galgiani J.N."/>
            <person name="Orbach M.J."/>
            <person name="Kirkland T.N."/>
            <person name="Cole G.T."/>
            <person name="Henn M.R."/>
            <person name="Birren B.W."/>
            <person name="Taylor J.W."/>
        </authorList>
    </citation>
    <scope>NUCLEOTIDE SEQUENCE [LARGE SCALE GENOMIC DNA]</scope>
    <source>
        <strain evidence="3">UAMH 1704</strain>
    </source>
</reference>
<gene>
    <name evidence="2" type="ORF">UREG_00354</name>
</gene>
<protein>
    <recommendedName>
        <fullName evidence="4">Subtilisin-like serine protease protein</fullName>
    </recommendedName>
</protein>
<dbReference type="EMBL" id="CH476615">
    <property type="protein sequence ID" value="EEP75508.1"/>
    <property type="molecule type" value="Genomic_DNA"/>
</dbReference>
<accession>C4JDB8</accession>
<evidence type="ECO:0000313" key="2">
    <source>
        <dbReference type="EMBL" id="EEP75508.1"/>
    </source>
</evidence>
<dbReference type="RefSeq" id="XP_002540841.1">
    <property type="nucleotide sequence ID" value="XM_002540795.1"/>
</dbReference>
<dbReference type="PANTHER" id="PTHR34414">
    <property type="entry name" value="HET DOMAIN-CONTAINING PROTEIN-RELATED"/>
    <property type="match status" value="1"/>
</dbReference>
<name>C4JDB8_UNCRE</name>
<dbReference type="VEuPathDB" id="FungiDB:UREG_00354"/>